<feature type="region of interest" description="Disordered" evidence="1">
    <location>
        <begin position="60"/>
        <end position="97"/>
    </location>
</feature>
<keyword evidence="2" id="KW-0732">Signal</keyword>
<protein>
    <submittedName>
        <fullName evidence="3">Uncharacterized protein</fullName>
    </submittedName>
</protein>
<gene>
    <name evidence="3" type="ORF">CISIN_1g034356mg</name>
</gene>
<dbReference type="eggNOG" id="ENOG502SC18">
    <property type="taxonomic scope" value="Eukaryota"/>
</dbReference>
<evidence type="ECO:0000313" key="3">
    <source>
        <dbReference type="EMBL" id="KDO48051.1"/>
    </source>
</evidence>
<feature type="signal peptide" evidence="2">
    <location>
        <begin position="1"/>
        <end position="27"/>
    </location>
</feature>
<proteinExistence type="predicted"/>
<feature type="compositionally biased region" description="Basic and acidic residues" evidence="1">
    <location>
        <begin position="64"/>
        <end position="83"/>
    </location>
</feature>
<dbReference type="EMBL" id="KK785155">
    <property type="protein sequence ID" value="KDO48051.1"/>
    <property type="molecule type" value="Genomic_DNA"/>
</dbReference>
<dbReference type="PANTHER" id="PTHR36040:SF3">
    <property type="entry name" value="OS04G0188500 PROTEIN"/>
    <property type="match status" value="1"/>
</dbReference>
<accession>A0A067EAV1</accession>
<evidence type="ECO:0000256" key="2">
    <source>
        <dbReference type="SAM" id="SignalP"/>
    </source>
</evidence>
<reference evidence="3 4" key="1">
    <citation type="submission" date="2014-04" db="EMBL/GenBank/DDBJ databases">
        <authorList>
            <consortium name="International Citrus Genome Consortium"/>
            <person name="Gmitter F."/>
            <person name="Chen C."/>
            <person name="Farmerie W."/>
            <person name="Harkins T."/>
            <person name="Desany B."/>
            <person name="Mohiuddin M."/>
            <person name="Kodira C."/>
            <person name="Borodovsky M."/>
            <person name="Lomsadze A."/>
            <person name="Burns P."/>
            <person name="Jenkins J."/>
            <person name="Prochnik S."/>
            <person name="Shu S."/>
            <person name="Chapman J."/>
            <person name="Pitluck S."/>
            <person name="Schmutz J."/>
            <person name="Rokhsar D."/>
        </authorList>
    </citation>
    <scope>NUCLEOTIDE SEQUENCE</scope>
</reference>
<keyword evidence="4" id="KW-1185">Reference proteome</keyword>
<evidence type="ECO:0000256" key="1">
    <source>
        <dbReference type="SAM" id="MobiDB-lite"/>
    </source>
</evidence>
<feature type="chain" id="PRO_5001639303" evidence="2">
    <location>
        <begin position="28"/>
        <end position="97"/>
    </location>
</feature>
<dbReference type="Proteomes" id="UP000027120">
    <property type="component" value="Unassembled WGS sequence"/>
</dbReference>
<evidence type="ECO:0000313" key="4">
    <source>
        <dbReference type="Proteomes" id="UP000027120"/>
    </source>
</evidence>
<name>A0A067EAV1_CITSI</name>
<organism evidence="3 4">
    <name type="scientific">Citrus sinensis</name>
    <name type="common">Sweet orange</name>
    <name type="synonym">Citrus aurantium var. sinensis</name>
    <dbReference type="NCBI Taxonomy" id="2711"/>
    <lineage>
        <taxon>Eukaryota</taxon>
        <taxon>Viridiplantae</taxon>
        <taxon>Streptophyta</taxon>
        <taxon>Embryophyta</taxon>
        <taxon>Tracheophyta</taxon>
        <taxon>Spermatophyta</taxon>
        <taxon>Magnoliopsida</taxon>
        <taxon>eudicotyledons</taxon>
        <taxon>Gunneridae</taxon>
        <taxon>Pentapetalae</taxon>
        <taxon>rosids</taxon>
        <taxon>malvids</taxon>
        <taxon>Sapindales</taxon>
        <taxon>Rutaceae</taxon>
        <taxon>Aurantioideae</taxon>
        <taxon>Citrus</taxon>
    </lineage>
</organism>
<dbReference type="AlphaFoldDB" id="A0A067EAV1"/>
<dbReference type="PANTHER" id="PTHR36040">
    <property type="entry name" value="OS04G0188500 PROTEIN"/>
    <property type="match status" value="1"/>
</dbReference>
<dbReference type="PaxDb" id="2711-XP_006481488.1"/>
<sequence>MNLNCQVKMKLLVLILVAMVVISSCMAVPRRDVLGGIYGQEQRHRVDKGKSIEAVKGRVGLKNKSIDNHHNIPRQNYDDRGTGKGDAAGDSSDNGSG</sequence>